<feature type="non-terminal residue" evidence="1">
    <location>
        <position position="45"/>
    </location>
</feature>
<comment type="caution">
    <text evidence="1">The sequence shown here is derived from an EMBL/GenBank/DDBJ whole genome shotgun (WGS) entry which is preliminary data.</text>
</comment>
<organism evidence="1 2">
    <name type="scientific">Kipferlia bialata</name>
    <dbReference type="NCBI Taxonomy" id="797122"/>
    <lineage>
        <taxon>Eukaryota</taxon>
        <taxon>Metamonada</taxon>
        <taxon>Carpediemonas-like organisms</taxon>
        <taxon>Kipferlia</taxon>
    </lineage>
</organism>
<evidence type="ECO:0000313" key="2">
    <source>
        <dbReference type="Proteomes" id="UP000265618"/>
    </source>
</evidence>
<sequence>VETVSPDGVEDIEVPEGAWAARGDNRVYTASADLGTNITAQRTVT</sequence>
<proteinExistence type="predicted"/>
<feature type="non-terminal residue" evidence="1">
    <location>
        <position position="1"/>
    </location>
</feature>
<keyword evidence="2" id="KW-1185">Reference proteome</keyword>
<name>A0A9K3GR44_9EUKA</name>
<dbReference type="AlphaFoldDB" id="A0A9K3GR44"/>
<dbReference type="EMBL" id="BDIP01007710">
    <property type="protein sequence ID" value="GIQ91436.1"/>
    <property type="molecule type" value="Genomic_DNA"/>
</dbReference>
<protein>
    <submittedName>
        <fullName evidence="1">Uncharacterized protein</fullName>
    </submittedName>
</protein>
<reference evidence="1 2" key="1">
    <citation type="journal article" date="2018" name="PLoS ONE">
        <title>The draft genome of Kipferlia bialata reveals reductive genome evolution in fornicate parasites.</title>
        <authorList>
            <person name="Tanifuji G."/>
            <person name="Takabayashi S."/>
            <person name="Kume K."/>
            <person name="Takagi M."/>
            <person name="Nakayama T."/>
            <person name="Kamikawa R."/>
            <person name="Inagaki Y."/>
            <person name="Hashimoto T."/>
        </authorList>
    </citation>
    <scope>NUCLEOTIDE SEQUENCE [LARGE SCALE GENOMIC DNA]</scope>
    <source>
        <strain evidence="1">NY0173</strain>
    </source>
</reference>
<gene>
    <name evidence="1" type="ORF">KIPB_014688</name>
</gene>
<evidence type="ECO:0000313" key="1">
    <source>
        <dbReference type="EMBL" id="GIQ91436.1"/>
    </source>
</evidence>
<accession>A0A9K3GR44</accession>
<dbReference type="Proteomes" id="UP000265618">
    <property type="component" value="Unassembled WGS sequence"/>
</dbReference>